<comment type="caution">
    <text evidence="3">The sequence shown here is derived from an EMBL/GenBank/DDBJ whole genome shotgun (WGS) entry which is preliminary data.</text>
</comment>
<evidence type="ECO:0000256" key="2">
    <source>
        <dbReference type="SAM" id="Phobius"/>
    </source>
</evidence>
<proteinExistence type="predicted"/>
<feature type="compositionally biased region" description="Basic and acidic residues" evidence="1">
    <location>
        <begin position="298"/>
        <end position="310"/>
    </location>
</feature>
<feature type="region of interest" description="Disordered" evidence="1">
    <location>
        <begin position="21"/>
        <end position="45"/>
    </location>
</feature>
<sequence>MTANDDDVALLNEILTEYGESTYEELPDSRSTPTPSGASSPTTSDSVSAVDLVLAPPSDLSHVIHVNRQSVCSFDIKVPKATKLPEVFAFRISTAAEVGAAERILGYGFKVSVNHVSNNTEVVDGAVELKAGEMTLEEEILEPTSHSPKFSKGEEGVGEMSPFQAMIDLPISSDNWASPASKDAPPTTIKIVIDNSKSVFRPRRLTFQYAFFSKKIRDTAVGAAGEMRQKEMEERTKQWQGVKENGGLGLKILGGLVVGGVVTGGGIGALAGGMVVVGGMKAVEKMKAGGGGGGGGEELEKEREKEMEEREEREEKINQLEERLSQQTKLKEVEKEEWEEQRVILLGGMENLKLQLKKSKEECVELESKFREERSKGEARERELVGSVVELEGVVRRLKREKKVLIVEVKKLQAEKSKVELELGVELDQAKMNYRAAKGEVRRLVGGGRGGGGGGDGDGGEVEDEGEKEEKEKLNAQLQTLKSKRAQLLGVKAKQPSNVTLDGLIGDIENAISDLERRIGGGGGGRGGSINFVS</sequence>
<keyword evidence="2" id="KW-1133">Transmembrane helix</keyword>
<organism evidence="3 4">
    <name type="scientific">Triparma laevis f. longispina</name>
    <dbReference type="NCBI Taxonomy" id="1714387"/>
    <lineage>
        <taxon>Eukaryota</taxon>
        <taxon>Sar</taxon>
        <taxon>Stramenopiles</taxon>
        <taxon>Ochrophyta</taxon>
        <taxon>Bolidophyceae</taxon>
        <taxon>Parmales</taxon>
        <taxon>Triparmaceae</taxon>
        <taxon>Triparma</taxon>
    </lineage>
</organism>
<dbReference type="AlphaFoldDB" id="A0A9W7A4H6"/>
<gene>
    <name evidence="3" type="ORF">TrLO_g8090</name>
</gene>
<protein>
    <submittedName>
        <fullName evidence="3">Uncharacterized protein</fullName>
    </submittedName>
</protein>
<keyword evidence="2" id="KW-0812">Transmembrane</keyword>
<feature type="compositionally biased region" description="Low complexity" evidence="1">
    <location>
        <begin position="29"/>
        <end position="45"/>
    </location>
</feature>
<dbReference type="OrthoDB" id="10518083at2759"/>
<name>A0A9W7A4H6_9STRA</name>
<accession>A0A9W7A4H6</accession>
<feature type="transmembrane region" description="Helical" evidence="2">
    <location>
        <begin position="252"/>
        <end position="277"/>
    </location>
</feature>
<keyword evidence="2" id="KW-0472">Membrane</keyword>
<feature type="region of interest" description="Disordered" evidence="1">
    <location>
        <begin position="288"/>
        <end position="310"/>
    </location>
</feature>
<dbReference type="EMBL" id="BRXW01000538">
    <property type="protein sequence ID" value="GMH63946.1"/>
    <property type="molecule type" value="Genomic_DNA"/>
</dbReference>
<keyword evidence="4" id="KW-1185">Reference proteome</keyword>
<feature type="region of interest" description="Disordered" evidence="1">
    <location>
        <begin position="443"/>
        <end position="473"/>
    </location>
</feature>
<evidence type="ECO:0000256" key="1">
    <source>
        <dbReference type="SAM" id="MobiDB-lite"/>
    </source>
</evidence>
<feature type="compositionally biased region" description="Gly residues" evidence="1">
    <location>
        <begin position="445"/>
        <end position="457"/>
    </location>
</feature>
<evidence type="ECO:0000313" key="4">
    <source>
        <dbReference type="Proteomes" id="UP001165122"/>
    </source>
</evidence>
<feature type="compositionally biased region" description="Acidic residues" evidence="1">
    <location>
        <begin position="458"/>
        <end position="467"/>
    </location>
</feature>
<reference evidence="4" key="1">
    <citation type="journal article" date="2023" name="Commun. Biol.">
        <title>Genome analysis of Parmales, the sister group of diatoms, reveals the evolutionary specialization of diatoms from phago-mixotrophs to photoautotrophs.</title>
        <authorList>
            <person name="Ban H."/>
            <person name="Sato S."/>
            <person name="Yoshikawa S."/>
            <person name="Yamada K."/>
            <person name="Nakamura Y."/>
            <person name="Ichinomiya M."/>
            <person name="Sato N."/>
            <person name="Blanc-Mathieu R."/>
            <person name="Endo H."/>
            <person name="Kuwata A."/>
            <person name="Ogata H."/>
        </authorList>
    </citation>
    <scope>NUCLEOTIDE SEQUENCE [LARGE SCALE GENOMIC DNA]</scope>
    <source>
        <strain evidence="4">NIES 3700</strain>
    </source>
</reference>
<dbReference type="Proteomes" id="UP001165122">
    <property type="component" value="Unassembled WGS sequence"/>
</dbReference>
<evidence type="ECO:0000313" key="3">
    <source>
        <dbReference type="EMBL" id="GMH63946.1"/>
    </source>
</evidence>